<proteinExistence type="predicted"/>
<evidence type="ECO:0000313" key="2">
    <source>
        <dbReference type="Proteomes" id="UP000005237"/>
    </source>
</evidence>
<organism evidence="1 2">
    <name type="scientific">Caenorhabditis japonica</name>
    <dbReference type="NCBI Taxonomy" id="281687"/>
    <lineage>
        <taxon>Eukaryota</taxon>
        <taxon>Metazoa</taxon>
        <taxon>Ecdysozoa</taxon>
        <taxon>Nematoda</taxon>
        <taxon>Chromadorea</taxon>
        <taxon>Rhabditida</taxon>
        <taxon>Rhabditina</taxon>
        <taxon>Rhabditomorpha</taxon>
        <taxon>Rhabditoidea</taxon>
        <taxon>Rhabditidae</taxon>
        <taxon>Peloderinae</taxon>
        <taxon>Caenorhabditis</taxon>
    </lineage>
</organism>
<keyword evidence="2" id="KW-1185">Reference proteome</keyword>
<protein>
    <submittedName>
        <fullName evidence="1">Uncharacterized protein</fullName>
    </submittedName>
</protein>
<reference evidence="2" key="1">
    <citation type="submission" date="2010-08" db="EMBL/GenBank/DDBJ databases">
        <authorList>
            <consortium name="Caenorhabditis japonica Sequencing Consortium"/>
            <person name="Wilson R.K."/>
        </authorList>
    </citation>
    <scope>NUCLEOTIDE SEQUENCE [LARGE SCALE GENOMIC DNA]</scope>
    <source>
        <strain evidence="2">DF5081</strain>
    </source>
</reference>
<name>A0A8R1IKV1_CAEJA</name>
<dbReference type="Proteomes" id="UP000005237">
    <property type="component" value="Unassembled WGS sequence"/>
</dbReference>
<reference evidence="1" key="2">
    <citation type="submission" date="2022-06" db="UniProtKB">
        <authorList>
            <consortium name="EnsemblMetazoa"/>
        </authorList>
    </citation>
    <scope>IDENTIFICATION</scope>
    <source>
        <strain evidence="1">DF5081</strain>
    </source>
</reference>
<dbReference type="EnsemblMetazoa" id="CJA33377.1">
    <property type="protein sequence ID" value="CJA33377.1"/>
    <property type="gene ID" value="WBGene00209224"/>
</dbReference>
<dbReference type="AlphaFoldDB" id="A0A8R1IKV1"/>
<evidence type="ECO:0000313" key="1">
    <source>
        <dbReference type="EnsemblMetazoa" id="CJA33377.1"/>
    </source>
</evidence>
<sequence length="90" mass="10981">MSHEVRFTAEVHQKHHGTRLVLCVEFHRSRDDNFVDTARTGRLEHDASFHELRVEVQEYFVNDSRWSEDRMVEDFEDFSDHLKRKLTWYS</sequence>
<accession>A0A8R1IKV1</accession>